<keyword evidence="7 9" id="KW-0030">Aminoacyl-tRNA synthetase</keyword>
<evidence type="ECO:0000313" key="13">
    <source>
        <dbReference type="Proteomes" id="UP000199568"/>
    </source>
</evidence>
<feature type="binding site" evidence="10">
    <location>
        <begin position="91"/>
        <end position="93"/>
    </location>
    <ligand>
        <name>L-histidine</name>
        <dbReference type="ChEBI" id="CHEBI:57595"/>
    </ligand>
</feature>
<keyword evidence="4 9" id="KW-0547">Nucleotide-binding</keyword>
<dbReference type="InterPro" id="IPR004154">
    <property type="entry name" value="Anticodon-bd"/>
</dbReference>
<keyword evidence="5 9" id="KW-0067">ATP-binding</keyword>
<feature type="binding site" evidence="10">
    <location>
        <position position="134"/>
    </location>
    <ligand>
        <name>L-histidine</name>
        <dbReference type="ChEBI" id="CHEBI:57595"/>
    </ligand>
</feature>
<evidence type="ECO:0000256" key="1">
    <source>
        <dbReference type="ARBA" id="ARBA00008226"/>
    </source>
</evidence>
<dbReference type="CDD" id="cd00773">
    <property type="entry name" value="HisRS-like_core"/>
    <property type="match status" value="1"/>
</dbReference>
<dbReference type="CDD" id="cd00859">
    <property type="entry name" value="HisRS_anticodon"/>
    <property type="match status" value="1"/>
</dbReference>
<dbReference type="InterPro" id="IPR015807">
    <property type="entry name" value="His-tRNA-ligase"/>
</dbReference>
<dbReference type="PIRSF" id="PIRSF001549">
    <property type="entry name" value="His-tRNA_synth"/>
    <property type="match status" value="1"/>
</dbReference>
<gene>
    <name evidence="9" type="primary">hisS</name>
    <name evidence="12" type="ORF">SAMN05660297_02712</name>
</gene>
<dbReference type="GO" id="GO:0016740">
    <property type="term" value="F:transferase activity"/>
    <property type="evidence" value="ECO:0007669"/>
    <property type="project" value="UniProtKB-ARBA"/>
</dbReference>
<dbReference type="HAMAP" id="MF_00127">
    <property type="entry name" value="His_tRNA_synth"/>
    <property type="match status" value="1"/>
</dbReference>
<dbReference type="InterPro" id="IPR004516">
    <property type="entry name" value="HisRS/HisZ"/>
</dbReference>
<feature type="binding site" evidence="10">
    <location>
        <position position="138"/>
    </location>
    <ligand>
        <name>L-histidine</name>
        <dbReference type="ChEBI" id="CHEBI:57595"/>
    </ligand>
</feature>
<dbReference type="NCBIfam" id="NF009085">
    <property type="entry name" value="PRK12420.1"/>
    <property type="match status" value="1"/>
</dbReference>
<sequence length="438" mass="49984">MIKNKEEKPMEFQLKNVKGTKDFLPEEQKGRNEIIQVLQENFQIYGYQPLETPILCYQEILASKYAGGAEILKEMYKLKDQGDRDLALRYDLTVPFSKVIGMNPNRRMPFKRYEIGKVFRDGPVKTGRMREFIQCDVDMVGVKSVMAEAELMLMATEVFDKLGLDIYITYSNRKLLSGILEYLQISKDNTNEVILSLDKLEKIGAAGVKAELTERGMPQQIIENIMVLLDNPEAKLIDYYKKITSNSQMEEGVEQIEALNDYLDAMNIRDKVRFNPFLARGLEIYTGTVYEIFLTDGSITSSLGAGGRYDDIIGGFLQDGLEYPAVGITFGLEGIYAALTMKEEYKEKPNIDIYIIPLGVEKEALKMVTTLRREGIKADIDMTKRKLKKSLDYANKEKIPYVIILGAEEVQSQIVKIKNMETGQEETTKITEVFQKFK</sequence>
<dbReference type="EMBL" id="FOHU01000014">
    <property type="protein sequence ID" value="SET54555.1"/>
    <property type="molecule type" value="Genomic_DNA"/>
</dbReference>
<evidence type="ECO:0000256" key="6">
    <source>
        <dbReference type="ARBA" id="ARBA00022917"/>
    </source>
</evidence>
<reference evidence="12 13" key="1">
    <citation type="submission" date="2016-10" db="EMBL/GenBank/DDBJ databases">
        <authorList>
            <person name="de Groot N.N."/>
        </authorList>
    </citation>
    <scope>NUCLEOTIDE SEQUENCE [LARGE SCALE GENOMIC DNA]</scope>
    <source>
        <strain evidence="12 13">DSM 18979</strain>
    </source>
</reference>
<dbReference type="STRING" id="426128.SAMN05660297_02712"/>
<accession>A0A1I0F9F8</accession>
<dbReference type="InterPro" id="IPR045864">
    <property type="entry name" value="aa-tRNA-synth_II/BPL/LPL"/>
</dbReference>
<feature type="domain" description="Aminoacyl-transfer RNA synthetases class-II family profile" evidence="11">
    <location>
        <begin position="31"/>
        <end position="349"/>
    </location>
</feature>
<comment type="similarity">
    <text evidence="1 9">Belongs to the class-II aminoacyl-tRNA synthetase family.</text>
</comment>
<evidence type="ECO:0000259" key="11">
    <source>
        <dbReference type="PROSITE" id="PS50862"/>
    </source>
</evidence>
<evidence type="ECO:0000256" key="3">
    <source>
        <dbReference type="ARBA" id="ARBA00022598"/>
    </source>
</evidence>
<dbReference type="GO" id="GO:0004821">
    <property type="term" value="F:histidine-tRNA ligase activity"/>
    <property type="evidence" value="ECO:0007669"/>
    <property type="project" value="UniProtKB-UniRule"/>
</dbReference>
<protein>
    <recommendedName>
        <fullName evidence="9">Histidine--tRNA ligase</fullName>
        <ecNumber evidence="9">6.1.1.21</ecNumber>
    </recommendedName>
    <alternativeName>
        <fullName evidence="9">Histidyl-tRNA synthetase</fullName>
        <shortName evidence="9">HisRS</shortName>
    </alternativeName>
</protein>
<keyword evidence="13" id="KW-1185">Reference proteome</keyword>
<dbReference type="PROSITE" id="PS50862">
    <property type="entry name" value="AA_TRNA_LIGASE_II"/>
    <property type="match status" value="1"/>
</dbReference>
<feature type="binding site" evidence="10">
    <location>
        <position position="120"/>
    </location>
    <ligand>
        <name>L-histidine</name>
        <dbReference type="ChEBI" id="CHEBI:57595"/>
    </ligand>
</feature>
<feature type="binding site" evidence="10">
    <location>
        <position position="280"/>
    </location>
    <ligand>
        <name>L-histidine</name>
        <dbReference type="ChEBI" id="CHEBI:57595"/>
    </ligand>
</feature>
<comment type="catalytic activity">
    <reaction evidence="8 9">
        <text>tRNA(His) + L-histidine + ATP = L-histidyl-tRNA(His) + AMP + diphosphate + H(+)</text>
        <dbReference type="Rhea" id="RHEA:17313"/>
        <dbReference type="Rhea" id="RHEA-COMP:9665"/>
        <dbReference type="Rhea" id="RHEA-COMP:9689"/>
        <dbReference type="ChEBI" id="CHEBI:15378"/>
        <dbReference type="ChEBI" id="CHEBI:30616"/>
        <dbReference type="ChEBI" id="CHEBI:33019"/>
        <dbReference type="ChEBI" id="CHEBI:57595"/>
        <dbReference type="ChEBI" id="CHEBI:78442"/>
        <dbReference type="ChEBI" id="CHEBI:78527"/>
        <dbReference type="ChEBI" id="CHEBI:456215"/>
        <dbReference type="EC" id="6.1.1.21"/>
    </reaction>
</comment>
<keyword evidence="6 9" id="KW-0648">Protein biosynthesis</keyword>
<evidence type="ECO:0000256" key="2">
    <source>
        <dbReference type="ARBA" id="ARBA00022490"/>
    </source>
</evidence>
<dbReference type="GO" id="GO:0005524">
    <property type="term" value="F:ATP binding"/>
    <property type="evidence" value="ECO:0007669"/>
    <property type="project" value="UniProtKB-UniRule"/>
</dbReference>
<evidence type="ECO:0000256" key="8">
    <source>
        <dbReference type="ARBA" id="ARBA00047639"/>
    </source>
</evidence>
<evidence type="ECO:0000313" key="12">
    <source>
        <dbReference type="EMBL" id="SET54555.1"/>
    </source>
</evidence>
<evidence type="ECO:0000256" key="5">
    <source>
        <dbReference type="ARBA" id="ARBA00022840"/>
    </source>
</evidence>
<comment type="subunit">
    <text evidence="9">Homodimer.</text>
</comment>
<dbReference type="InterPro" id="IPR036621">
    <property type="entry name" value="Anticodon-bd_dom_sf"/>
</dbReference>
<keyword evidence="2 9" id="KW-0963">Cytoplasm</keyword>
<dbReference type="Pfam" id="PF13393">
    <property type="entry name" value="tRNA-synt_His"/>
    <property type="match status" value="1"/>
</dbReference>
<dbReference type="Proteomes" id="UP000199568">
    <property type="component" value="Unassembled WGS sequence"/>
</dbReference>
<dbReference type="EC" id="6.1.1.21" evidence="9"/>
<organism evidence="12 13">
    <name type="scientific">Natronincola peptidivorans</name>
    <dbReference type="NCBI Taxonomy" id="426128"/>
    <lineage>
        <taxon>Bacteria</taxon>
        <taxon>Bacillati</taxon>
        <taxon>Bacillota</taxon>
        <taxon>Clostridia</taxon>
        <taxon>Peptostreptococcales</taxon>
        <taxon>Natronincolaceae</taxon>
        <taxon>Natronincola</taxon>
    </lineage>
</organism>
<dbReference type="InterPro" id="IPR041715">
    <property type="entry name" value="HisRS-like_core"/>
</dbReference>
<keyword evidence="3 9" id="KW-0436">Ligase</keyword>
<dbReference type="GO" id="GO:0006427">
    <property type="term" value="P:histidyl-tRNA aminoacylation"/>
    <property type="evidence" value="ECO:0007669"/>
    <property type="project" value="UniProtKB-UniRule"/>
</dbReference>
<dbReference type="SUPFAM" id="SSF52954">
    <property type="entry name" value="Class II aaRS ABD-related"/>
    <property type="match status" value="1"/>
</dbReference>
<proteinExistence type="inferred from homology"/>
<evidence type="ECO:0000256" key="7">
    <source>
        <dbReference type="ARBA" id="ARBA00023146"/>
    </source>
</evidence>
<dbReference type="SUPFAM" id="SSF55681">
    <property type="entry name" value="Class II aaRS and biotin synthetases"/>
    <property type="match status" value="1"/>
</dbReference>
<dbReference type="PANTHER" id="PTHR11476">
    <property type="entry name" value="HISTIDYL-TRNA SYNTHETASE"/>
    <property type="match status" value="1"/>
</dbReference>
<dbReference type="NCBIfam" id="TIGR00442">
    <property type="entry name" value="hisS"/>
    <property type="match status" value="1"/>
</dbReference>
<evidence type="ECO:0000256" key="4">
    <source>
        <dbReference type="ARBA" id="ARBA00022741"/>
    </source>
</evidence>
<dbReference type="Pfam" id="PF03129">
    <property type="entry name" value="HGTP_anticodon"/>
    <property type="match status" value="1"/>
</dbReference>
<dbReference type="GO" id="GO:0005737">
    <property type="term" value="C:cytoplasm"/>
    <property type="evidence" value="ECO:0007669"/>
    <property type="project" value="UniProtKB-SubCell"/>
</dbReference>
<dbReference type="Gene3D" id="3.30.930.10">
    <property type="entry name" value="Bira Bifunctional Protein, Domain 2"/>
    <property type="match status" value="1"/>
</dbReference>
<dbReference type="PANTHER" id="PTHR11476:SF7">
    <property type="entry name" value="HISTIDINE--TRNA LIGASE"/>
    <property type="match status" value="1"/>
</dbReference>
<dbReference type="RefSeq" id="WP_244272721.1">
    <property type="nucleotide sequence ID" value="NZ_FOHU01000014.1"/>
</dbReference>
<evidence type="ECO:0000256" key="9">
    <source>
        <dbReference type="HAMAP-Rule" id="MF_00127"/>
    </source>
</evidence>
<dbReference type="InterPro" id="IPR006195">
    <property type="entry name" value="aa-tRNA-synth_II"/>
</dbReference>
<dbReference type="InterPro" id="IPR033656">
    <property type="entry name" value="HisRS_anticodon"/>
</dbReference>
<evidence type="ECO:0000256" key="10">
    <source>
        <dbReference type="PIRSR" id="PIRSR001549-1"/>
    </source>
</evidence>
<dbReference type="GO" id="GO:0140096">
    <property type="term" value="F:catalytic activity, acting on a protein"/>
    <property type="evidence" value="ECO:0007669"/>
    <property type="project" value="UniProtKB-ARBA"/>
</dbReference>
<comment type="subcellular location">
    <subcellularLocation>
        <location evidence="9">Cytoplasm</location>
    </subcellularLocation>
</comment>
<dbReference type="AlphaFoldDB" id="A0A1I0F9F8"/>
<dbReference type="Gene3D" id="3.40.50.800">
    <property type="entry name" value="Anticodon-binding domain"/>
    <property type="match status" value="1"/>
</dbReference>
<name>A0A1I0F9F8_9FIRM</name>